<reference evidence="7 8" key="1">
    <citation type="journal article" date="2012" name="J. Bacteriol.">
        <title>Genome Sequence of the Halotolerant Bacterium Imtechella halotolerans K1T.</title>
        <authorList>
            <person name="Kumar S."/>
            <person name="Vikram S."/>
            <person name="Subramanian S."/>
            <person name="Raghava G.P."/>
            <person name="Pinnaka A.K."/>
        </authorList>
    </citation>
    <scope>NUCLEOTIDE SEQUENCE [LARGE SCALE GENOMIC DNA]</scope>
    <source>
        <strain evidence="7 8">K1</strain>
    </source>
</reference>
<feature type="transmembrane region" description="Helical" evidence="6">
    <location>
        <begin position="62"/>
        <end position="80"/>
    </location>
</feature>
<keyword evidence="5 6" id="KW-0472">Membrane</keyword>
<evidence type="ECO:0000256" key="6">
    <source>
        <dbReference type="SAM" id="Phobius"/>
    </source>
</evidence>
<dbReference type="InterPro" id="IPR012506">
    <property type="entry name" value="TMEM86B-like"/>
</dbReference>
<dbReference type="Pfam" id="PF07947">
    <property type="entry name" value="YhhN"/>
    <property type="match status" value="1"/>
</dbReference>
<evidence type="ECO:0000256" key="3">
    <source>
        <dbReference type="ARBA" id="ARBA00022692"/>
    </source>
</evidence>
<dbReference type="EMBL" id="AJJU01000006">
    <property type="protein sequence ID" value="EID75224.1"/>
    <property type="molecule type" value="Genomic_DNA"/>
</dbReference>
<keyword evidence="8" id="KW-1185">Reference proteome</keyword>
<evidence type="ECO:0008006" key="9">
    <source>
        <dbReference type="Google" id="ProtNLM"/>
    </source>
</evidence>
<comment type="caution">
    <text evidence="7">The sequence shown here is derived from an EMBL/GenBank/DDBJ whole genome shotgun (WGS) entry which is preliminary data.</text>
</comment>
<feature type="transmembrane region" description="Helical" evidence="6">
    <location>
        <begin position="37"/>
        <end position="55"/>
    </location>
</feature>
<evidence type="ECO:0000256" key="4">
    <source>
        <dbReference type="ARBA" id="ARBA00022989"/>
    </source>
</evidence>
<dbReference type="AlphaFoldDB" id="I0WFQ8"/>
<organism evidence="7 8">
    <name type="scientific">Imtechella halotolerans K1</name>
    <dbReference type="NCBI Taxonomy" id="946077"/>
    <lineage>
        <taxon>Bacteria</taxon>
        <taxon>Pseudomonadati</taxon>
        <taxon>Bacteroidota</taxon>
        <taxon>Flavobacteriia</taxon>
        <taxon>Flavobacteriales</taxon>
        <taxon>Flavobacteriaceae</taxon>
        <taxon>Imtechella</taxon>
    </lineage>
</organism>
<comment type="subcellular location">
    <subcellularLocation>
        <location evidence="1">Membrane</location>
        <topology evidence="1">Multi-pass membrane protein</topology>
    </subcellularLocation>
</comment>
<comment type="similarity">
    <text evidence="2">Belongs to the TMEM86 family.</text>
</comment>
<feature type="transmembrane region" description="Helical" evidence="6">
    <location>
        <begin position="12"/>
        <end position="31"/>
    </location>
</feature>
<feature type="transmembrane region" description="Helical" evidence="6">
    <location>
        <begin position="144"/>
        <end position="160"/>
    </location>
</feature>
<dbReference type="Proteomes" id="UP000005938">
    <property type="component" value="Unassembled WGS sequence"/>
</dbReference>
<keyword evidence="4 6" id="KW-1133">Transmembrane helix</keyword>
<evidence type="ECO:0000256" key="1">
    <source>
        <dbReference type="ARBA" id="ARBA00004141"/>
    </source>
</evidence>
<evidence type="ECO:0000256" key="2">
    <source>
        <dbReference type="ARBA" id="ARBA00007375"/>
    </source>
</evidence>
<dbReference type="STRING" id="946077.W5A_06630"/>
<feature type="transmembrane region" description="Helical" evidence="6">
    <location>
        <begin position="199"/>
        <end position="219"/>
    </location>
</feature>
<dbReference type="GO" id="GO:0016020">
    <property type="term" value="C:membrane"/>
    <property type="evidence" value="ECO:0007669"/>
    <property type="project" value="UniProtKB-SubCell"/>
</dbReference>
<evidence type="ECO:0000313" key="7">
    <source>
        <dbReference type="EMBL" id="EID75224.1"/>
    </source>
</evidence>
<protein>
    <recommendedName>
        <fullName evidence="9">YhhN-like protein</fullName>
    </recommendedName>
</protein>
<gene>
    <name evidence="7" type="ORF">W5A_06630</name>
</gene>
<sequence length="230" mass="26605">MIVENKLRSIVSYLAILAVFCVPVLDIFRLWENPEASRKITGILTIPLVLVYYLMNTSVRDRLYLLSLLAVFIGDTVFTIDSTNFSWGLVLYALGNLMYCLVVFNNIEYLSYKAILLVSVPFFLVYLVPFLYFYEMIEKDFFEIMAYTLSIGFLVLMAWVEFFSRRTIANRWLLGSSIVMVISTLAYGVHMYIEGLLLLKAVVLLAFSGFHWMFSQYVIQSSNEPNEMKI</sequence>
<keyword evidence="3 6" id="KW-0812">Transmembrane</keyword>
<dbReference type="eggNOG" id="ENOG502ZRAD">
    <property type="taxonomic scope" value="Bacteria"/>
</dbReference>
<feature type="transmembrane region" description="Helical" evidence="6">
    <location>
        <begin position="114"/>
        <end position="132"/>
    </location>
</feature>
<proteinExistence type="inferred from homology"/>
<feature type="transmembrane region" description="Helical" evidence="6">
    <location>
        <begin position="172"/>
        <end position="193"/>
    </location>
</feature>
<feature type="transmembrane region" description="Helical" evidence="6">
    <location>
        <begin position="86"/>
        <end position="107"/>
    </location>
</feature>
<dbReference type="RefSeq" id="WP_008238706.1">
    <property type="nucleotide sequence ID" value="NZ_AJJU01000006.1"/>
</dbReference>
<accession>I0WFQ8</accession>
<name>I0WFQ8_9FLAO</name>
<evidence type="ECO:0000256" key="5">
    <source>
        <dbReference type="ARBA" id="ARBA00023136"/>
    </source>
</evidence>
<evidence type="ECO:0000313" key="8">
    <source>
        <dbReference type="Proteomes" id="UP000005938"/>
    </source>
</evidence>